<feature type="compositionally biased region" description="Basic residues" evidence="1">
    <location>
        <begin position="105"/>
        <end position="127"/>
    </location>
</feature>
<evidence type="ECO:0000256" key="1">
    <source>
        <dbReference type="SAM" id="MobiDB-lite"/>
    </source>
</evidence>
<sequence>IAGQPGPHPHLPNIEHPEGCNPAHPPSANTTFPLGPPSHSPRSTPGESSSSPWWALLSCATTRVFRMPALRSLPLPIPTTCPWHVSCEPIGSWHGSTRNGDRQRMQKKMKNDHKKQQKHHKHGRRHTSSCSSTPSHDSD</sequence>
<reference evidence="2" key="3">
    <citation type="submission" date="2025-09" db="UniProtKB">
        <authorList>
            <consortium name="Ensembl"/>
        </authorList>
    </citation>
    <scope>IDENTIFICATION</scope>
    <source>
        <strain evidence="2">Hereford</strain>
    </source>
</reference>
<dbReference type="PANTHER" id="PTHR36287">
    <property type="match status" value="1"/>
</dbReference>
<accession>A0ABI0NLY0</accession>
<dbReference type="Ensembl" id="ENSBTAT00000149279.1">
    <property type="protein sequence ID" value="ENSBTAP00000106242.1"/>
    <property type="gene ID" value="ENSBTAG00000074475.1"/>
</dbReference>
<evidence type="ECO:0000313" key="2">
    <source>
        <dbReference type="Ensembl" id="ENSBTAP00000106242.1"/>
    </source>
</evidence>
<evidence type="ECO:0000313" key="3">
    <source>
        <dbReference type="Proteomes" id="UP000009136"/>
    </source>
</evidence>
<dbReference type="Proteomes" id="UP000009136">
    <property type="component" value="Chromosome 13"/>
</dbReference>
<feature type="compositionally biased region" description="Pro residues" evidence="1">
    <location>
        <begin position="1"/>
        <end position="10"/>
    </location>
</feature>
<proteinExistence type="predicted"/>
<name>A0ABI0NLY0_BOVIN</name>
<reference evidence="2" key="1">
    <citation type="submission" date="2018-03" db="EMBL/GenBank/DDBJ databases">
        <title>ARS-UCD1.2.</title>
        <authorList>
            <person name="Rosen B.D."/>
            <person name="Bickhart D.M."/>
            <person name="Koren S."/>
            <person name="Schnabel R.D."/>
            <person name="Hall R."/>
            <person name="Zimin A."/>
            <person name="Dreischer C."/>
            <person name="Schultheiss S."/>
            <person name="Schroeder S.G."/>
            <person name="Elsik C.G."/>
            <person name="Couldrey C."/>
            <person name="Liu G.E."/>
            <person name="Van Tassell C.P."/>
            <person name="Phillippy A.M."/>
            <person name="Smith T.P.L."/>
            <person name="Medrano J.F."/>
        </authorList>
    </citation>
    <scope>NUCLEOTIDE SEQUENCE [LARGE SCALE GENOMIC DNA]</scope>
    <source>
        <strain evidence="2">Hereford</strain>
    </source>
</reference>
<feature type="compositionally biased region" description="Low complexity" evidence="1">
    <location>
        <begin position="128"/>
        <end position="139"/>
    </location>
</feature>
<protein>
    <submittedName>
        <fullName evidence="2">Uncharacterized protein</fullName>
    </submittedName>
</protein>
<organism evidence="2 3">
    <name type="scientific">Bos taurus</name>
    <name type="common">Bovine</name>
    <dbReference type="NCBI Taxonomy" id="9913"/>
    <lineage>
        <taxon>Eukaryota</taxon>
        <taxon>Metazoa</taxon>
        <taxon>Chordata</taxon>
        <taxon>Craniata</taxon>
        <taxon>Vertebrata</taxon>
        <taxon>Euteleostomi</taxon>
        <taxon>Mammalia</taxon>
        <taxon>Eutheria</taxon>
        <taxon>Laurasiatheria</taxon>
        <taxon>Artiodactyla</taxon>
        <taxon>Ruminantia</taxon>
        <taxon>Pecora</taxon>
        <taxon>Bovidae</taxon>
        <taxon>Bovinae</taxon>
        <taxon>Bos</taxon>
    </lineage>
</organism>
<keyword evidence="3" id="KW-1185">Reference proteome</keyword>
<feature type="region of interest" description="Disordered" evidence="1">
    <location>
        <begin position="1"/>
        <end position="52"/>
    </location>
</feature>
<dbReference type="PANTHER" id="PTHR36287:SF1">
    <property type="entry name" value="PROLINE-RICH PROTEIN 13"/>
    <property type="match status" value="1"/>
</dbReference>
<reference evidence="2" key="2">
    <citation type="submission" date="2025-08" db="UniProtKB">
        <authorList>
            <consortium name="Ensembl"/>
        </authorList>
    </citation>
    <scope>IDENTIFICATION</scope>
    <source>
        <strain evidence="2">Hereford</strain>
    </source>
</reference>
<feature type="region of interest" description="Disordered" evidence="1">
    <location>
        <begin position="89"/>
        <end position="139"/>
    </location>
</feature>
<feature type="compositionally biased region" description="Low complexity" evidence="1">
    <location>
        <begin position="40"/>
        <end position="52"/>
    </location>
</feature>
<dbReference type="GeneTree" id="ENSGT01140000286500"/>